<feature type="transmembrane region" description="Helical" evidence="1">
    <location>
        <begin position="274"/>
        <end position="297"/>
    </location>
</feature>
<feature type="transmembrane region" description="Helical" evidence="1">
    <location>
        <begin position="151"/>
        <end position="174"/>
    </location>
</feature>
<protein>
    <submittedName>
        <fullName evidence="2">Uncharacterized protein</fullName>
    </submittedName>
</protein>
<dbReference type="RefSeq" id="WP_157330131.1">
    <property type="nucleotide sequence ID" value="NZ_JANADL010000059.1"/>
</dbReference>
<feature type="transmembrane region" description="Helical" evidence="1">
    <location>
        <begin position="29"/>
        <end position="45"/>
    </location>
</feature>
<name>A0A844T9F1_9BRAD</name>
<evidence type="ECO:0000313" key="3">
    <source>
        <dbReference type="Proteomes" id="UP000449969"/>
    </source>
</evidence>
<proteinExistence type="predicted"/>
<keyword evidence="3" id="KW-1185">Reference proteome</keyword>
<dbReference type="Proteomes" id="UP000449969">
    <property type="component" value="Unassembled WGS sequence"/>
</dbReference>
<feature type="transmembrane region" description="Helical" evidence="1">
    <location>
        <begin position="195"/>
        <end position="215"/>
    </location>
</feature>
<comment type="caution">
    <text evidence="2">The sequence shown here is derived from an EMBL/GenBank/DDBJ whole genome shotgun (WGS) entry which is preliminary data.</text>
</comment>
<feature type="transmembrane region" description="Helical" evidence="1">
    <location>
        <begin position="361"/>
        <end position="382"/>
    </location>
</feature>
<feature type="transmembrane region" description="Helical" evidence="1">
    <location>
        <begin position="318"/>
        <end position="341"/>
    </location>
</feature>
<keyword evidence="1" id="KW-1133">Transmembrane helix</keyword>
<keyword evidence="1" id="KW-0812">Transmembrane</keyword>
<feature type="transmembrane region" description="Helical" evidence="1">
    <location>
        <begin position="91"/>
        <end position="111"/>
    </location>
</feature>
<accession>A0A844T9F1</accession>
<feature type="transmembrane region" description="Helical" evidence="1">
    <location>
        <begin position="65"/>
        <end position="85"/>
    </location>
</feature>
<feature type="transmembrane region" description="Helical" evidence="1">
    <location>
        <begin position="221"/>
        <end position="238"/>
    </location>
</feature>
<dbReference type="EMBL" id="WQNE01000010">
    <property type="protein sequence ID" value="MVT74215.1"/>
    <property type="molecule type" value="Genomic_DNA"/>
</dbReference>
<feature type="transmembrane region" description="Helical" evidence="1">
    <location>
        <begin position="245"/>
        <end position="262"/>
    </location>
</feature>
<feature type="transmembrane region" description="Helical" evidence="1">
    <location>
        <begin position="394"/>
        <end position="419"/>
    </location>
</feature>
<dbReference type="AlphaFoldDB" id="A0A844T9F1"/>
<organism evidence="2 3">
    <name type="scientific">Bradyrhizobium cajani</name>
    <dbReference type="NCBI Taxonomy" id="1928661"/>
    <lineage>
        <taxon>Bacteria</taxon>
        <taxon>Pseudomonadati</taxon>
        <taxon>Pseudomonadota</taxon>
        <taxon>Alphaproteobacteria</taxon>
        <taxon>Hyphomicrobiales</taxon>
        <taxon>Nitrobacteraceae</taxon>
        <taxon>Bradyrhizobium</taxon>
    </lineage>
</organism>
<reference evidence="2 3" key="1">
    <citation type="submission" date="2019-12" db="EMBL/GenBank/DDBJ databases">
        <title>Draft genome sequences Bradyrhizobium cajani AMBPC1010, Bradyrhizobium pachyrhizi AMBPC1040 and Bradyrhizobium yuanmingense ALSPC3051, three plant growth promoting strains isolated from nodules of Cajanus cajan L. in Dominican Republic.</title>
        <authorList>
            <person name="Flores-Felix J.D."/>
            <person name="Araujo J."/>
            <person name="Diaz-Alcantara C."/>
            <person name="Gonzalez-Andres F."/>
            <person name="Velazquez E."/>
        </authorList>
    </citation>
    <scope>NUCLEOTIDE SEQUENCE [LARGE SCALE GENOMIC DNA]</scope>
    <source>
        <strain evidence="2 3">1010</strain>
    </source>
</reference>
<keyword evidence="1" id="KW-0472">Membrane</keyword>
<sequence length="451" mass="50733">MSSNSSALPSSDWRIVDPVRMPLHHQQEGSAFFSLEAIALLLYFYRDALAGALRYYLAVLKISPLWFLPDIFALVCIFAFVQRYILMGRSLVAILTLFYICFALYLGYVFLGYFSGMMSSFKMIAPVFVGFCFCGRNFGDYDRLLRWLHPIFYLTIVGIILSSRMQMPWVGYAYESFGTTRQATRLWWSASETRLAGLAADSTMAAFFVFISFVVSSVRRSLLWCLFWTPIGLYAIKLTTNKTSLGVMVIYVVCLIIVRLVPEREKFPMLRRMALLSFLSILVPAVLIALFSGNGLISMSRGLFSLQDRVNNSWQLPFVYMADLMPVGFFVGCGLGCFNYPQLLFSNKLSYYVPVDNFYLGTYLMFGPIFVVFMALVILAVARTRDIYKLSFTVAMNLFTITVLAYGPASGLIMLGVAFSEVFAREKGDSKAASNAAPLVPDVDDLVSRPA</sequence>
<evidence type="ECO:0000313" key="2">
    <source>
        <dbReference type="EMBL" id="MVT74215.1"/>
    </source>
</evidence>
<dbReference type="OrthoDB" id="7431993at2"/>
<evidence type="ECO:0000256" key="1">
    <source>
        <dbReference type="SAM" id="Phobius"/>
    </source>
</evidence>
<gene>
    <name evidence="2" type="ORF">GPL20_14370</name>
</gene>